<keyword evidence="2" id="KW-1185">Reference proteome</keyword>
<name>A0AAV3TZG2_9ALTE</name>
<sequence length="241" mass="27153">MKDIDLCKSALGVHPPWSVEKVRVDAKGRRVDVWLGQQSNSGLLRAASKAFSQQNWISWRHLNMFQHHVFIHAHRNDDIQQKNVQWLGQPGLNLTRAMAKQVVKMLSEGTSYSAVCSLLELQLSDIWPIKRALDEGRLTLGGKKVEVKNSKAGSPTPLLHAQADDGLPTIDDQVWEKIAAGVLDVHIKPLALKLLIAKIRGQLVNIDEKEGRQVKLNEVRRYFVKHRQKLSGEIQHLKAIA</sequence>
<accession>A0AAV3TZG2</accession>
<protein>
    <submittedName>
        <fullName evidence="1">Uncharacterized protein</fullName>
    </submittedName>
</protein>
<dbReference type="EMBL" id="BAABLX010000007">
    <property type="protein sequence ID" value="GAA4935089.1"/>
    <property type="molecule type" value="Genomic_DNA"/>
</dbReference>
<dbReference type="Proteomes" id="UP001409585">
    <property type="component" value="Unassembled WGS sequence"/>
</dbReference>
<dbReference type="AlphaFoldDB" id="A0AAV3TZG2"/>
<proteinExistence type="predicted"/>
<dbReference type="RefSeq" id="WP_345418117.1">
    <property type="nucleotide sequence ID" value="NZ_AP031496.1"/>
</dbReference>
<comment type="caution">
    <text evidence="1">The sequence shown here is derived from an EMBL/GenBank/DDBJ whole genome shotgun (WGS) entry which is preliminary data.</text>
</comment>
<gene>
    <name evidence="1" type="ORF">GCM10025791_10380</name>
</gene>
<reference evidence="2" key="1">
    <citation type="journal article" date="2019" name="Int. J. Syst. Evol. Microbiol.">
        <title>The Global Catalogue of Microorganisms (GCM) 10K type strain sequencing project: providing services to taxonomists for standard genome sequencing and annotation.</title>
        <authorList>
            <consortium name="The Broad Institute Genomics Platform"/>
            <consortium name="The Broad Institute Genome Sequencing Center for Infectious Disease"/>
            <person name="Wu L."/>
            <person name="Ma J."/>
        </authorList>
    </citation>
    <scope>NUCLEOTIDE SEQUENCE [LARGE SCALE GENOMIC DNA]</scope>
    <source>
        <strain evidence="2">JCM 19134</strain>
    </source>
</reference>
<evidence type="ECO:0000313" key="1">
    <source>
        <dbReference type="EMBL" id="GAA4935089.1"/>
    </source>
</evidence>
<evidence type="ECO:0000313" key="2">
    <source>
        <dbReference type="Proteomes" id="UP001409585"/>
    </source>
</evidence>
<organism evidence="1 2">
    <name type="scientific">Halioxenophilus aromaticivorans</name>
    <dbReference type="NCBI Taxonomy" id="1306992"/>
    <lineage>
        <taxon>Bacteria</taxon>
        <taxon>Pseudomonadati</taxon>
        <taxon>Pseudomonadota</taxon>
        <taxon>Gammaproteobacteria</taxon>
        <taxon>Alteromonadales</taxon>
        <taxon>Alteromonadaceae</taxon>
        <taxon>Halioxenophilus</taxon>
    </lineage>
</organism>